<reference evidence="1 2" key="1">
    <citation type="journal article" date="2012" name="Genome Biol.">
        <title>Genome and low-iron response of an oceanic diatom adapted to chronic iron limitation.</title>
        <authorList>
            <person name="Lommer M."/>
            <person name="Specht M."/>
            <person name="Roy A.S."/>
            <person name="Kraemer L."/>
            <person name="Andreson R."/>
            <person name="Gutowska M.A."/>
            <person name="Wolf J."/>
            <person name="Bergner S.V."/>
            <person name="Schilhabel M.B."/>
            <person name="Klostermeier U.C."/>
            <person name="Beiko R.G."/>
            <person name="Rosenstiel P."/>
            <person name="Hippler M."/>
            <person name="Laroche J."/>
        </authorList>
    </citation>
    <scope>NUCLEOTIDE SEQUENCE [LARGE SCALE GENOMIC DNA]</scope>
    <source>
        <strain evidence="1 2">CCMP1005</strain>
    </source>
</reference>
<accession>K0SKM2</accession>
<gene>
    <name evidence="1" type="ORF">THAOC_13221</name>
</gene>
<organism evidence="1 2">
    <name type="scientific">Thalassiosira oceanica</name>
    <name type="common">Marine diatom</name>
    <dbReference type="NCBI Taxonomy" id="159749"/>
    <lineage>
        <taxon>Eukaryota</taxon>
        <taxon>Sar</taxon>
        <taxon>Stramenopiles</taxon>
        <taxon>Ochrophyta</taxon>
        <taxon>Bacillariophyta</taxon>
        <taxon>Coscinodiscophyceae</taxon>
        <taxon>Thalassiosirophycidae</taxon>
        <taxon>Thalassiosirales</taxon>
        <taxon>Thalassiosiraceae</taxon>
        <taxon>Thalassiosira</taxon>
    </lineage>
</organism>
<protein>
    <submittedName>
        <fullName evidence="1">Uncharacterized protein</fullName>
    </submittedName>
</protein>
<name>K0SKM2_THAOC</name>
<evidence type="ECO:0000313" key="2">
    <source>
        <dbReference type="Proteomes" id="UP000266841"/>
    </source>
</evidence>
<dbReference type="EMBL" id="AGNL01015405">
    <property type="protein sequence ID" value="EJK65875.1"/>
    <property type="molecule type" value="Genomic_DNA"/>
</dbReference>
<evidence type="ECO:0000313" key="1">
    <source>
        <dbReference type="EMBL" id="EJK65875.1"/>
    </source>
</evidence>
<feature type="non-terminal residue" evidence="1">
    <location>
        <position position="1"/>
    </location>
</feature>
<comment type="caution">
    <text evidence="1">The sequence shown here is derived from an EMBL/GenBank/DDBJ whole genome shotgun (WGS) entry which is preliminary data.</text>
</comment>
<sequence>DDELRVTRRRDDILARWCGGGIDCYCREGAGDRQ</sequence>
<dbReference type="AlphaFoldDB" id="K0SKM2"/>
<dbReference type="Proteomes" id="UP000266841">
    <property type="component" value="Unassembled WGS sequence"/>
</dbReference>
<proteinExistence type="predicted"/>
<keyword evidence="2" id="KW-1185">Reference proteome</keyword>